<accession>W6YPM9</accession>
<dbReference type="EMBL" id="KI964399">
    <property type="protein sequence ID" value="EUC39483.1"/>
    <property type="molecule type" value="Genomic_DNA"/>
</dbReference>
<name>W6YPM9_COCMI</name>
<evidence type="ECO:0000313" key="1">
    <source>
        <dbReference type="EMBL" id="EUC39483.1"/>
    </source>
</evidence>
<dbReference type="GeneID" id="19118479"/>
<dbReference type="KEGG" id="bor:COCMIDRAFT_10429"/>
<keyword evidence="2" id="KW-1185">Reference proteome</keyword>
<dbReference type="HOGENOM" id="CLU_3142789_0_0_1"/>
<dbReference type="AlphaFoldDB" id="W6YPM9"/>
<dbReference type="Proteomes" id="UP000054032">
    <property type="component" value="Unassembled WGS sequence"/>
</dbReference>
<evidence type="ECO:0000313" key="2">
    <source>
        <dbReference type="Proteomes" id="UP000054032"/>
    </source>
</evidence>
<proteinExistence type="predicted"/>
<organism evidence="1 2">
    <name type="scientific">Bipolaris oryzae ATCC 44560</name>
    <dbReference type="NCBI Taxonomy" id="930090"/>
    <lineage>
        <taxon>Eukaryota</taxon>
        <taxon>Fungi</taxon>
        <taxon>Dikarya</taxon>
        <taxon>Ascomycota</taxon>
        <taxon>Pezizomycotina</taxon>
        <taxon>Dothideomycetes</taxon>
        <taxon>Pleosporomycetidae</taxon>
        <taxon>Pleosporales</taxon>
        <taxon>Pleosporineae</taxon>
        <taxon>Pleosporaceae</taxon>
        <taxon>Bipolaris</taxon>
    </lineage>
</organism>
<reference evidence="1 2" key="1">
    <citation type="journal article" date="2013" name="PLoS Genet.">
        <title>Comparative genome structure, secondary metabolite, and effector coding capacity across Cochliobolus pathogens.</title>
        <authorList>
            <person name="Condon B.J."/>
            <person name="Leng Y."/>
            <person name="Wu D."/>
            <person name="Bushley K.E."/>
            <person name="Ohm R.A."/>
            <person name="Otillar R."/>
            <person name="Martin J."/>
            <person name="Schackwitz W."/>
            <person name="Grimwood J."/>
            <person name="MohdZainudin N."/>
            <person name="Xue C."/>
            <person name="Wang R."/>
            <person name="Manning V.A."/>
            <person name="Dhillon B."/>
            <person name="Tu Z.J."/>
            <person name="Steffenson B.J."/>
            <person name="Salamov A."/>
            <person name="Sun H."/>
            <person name="Lowry S."/>
            <person name="LaButti K."/>
            <person name="Han J."/>
            <person name="Copeland A."/>
            <person name="Lindquist E."/>
            <person name="Barry K."/>
            <person name="Schmutz J."/>
            <person name="Baker S.E."/>
            <person name="Ciuffetti L.M."/>
            <person name="Grigoriev I.V."/>
            <person name="Zhong S."/>
            <person name="Turgeon B.G."/>
        </authorList>
    </citation>
    <scope>NUCLEOTIDE SEQUENCE [LARGE SCALE GENOMIC DNA]</scope>
    <source>
        <strain evidence="1 2">ATCC 44560</strain>
    </source>
</reference>
<protein>
    <submittedName>
        <fullName evidence="1">Uncharacterized protein</fullName>
    </submittedName>
</protein>
<sequence length="49" mass="5719">MYMKTEKLIQKRKSTHIAEDLSDTYLNEVSFFGIVVEMSLDLEKHGKTI</sequence>
<dbReference type="RefSeq" id="XP_007693998.1">
    <property type="nucleotide sequence ID" value="XM_007695808.1"/>
</dbReference>
<gene>
    <name evidence="1" type="ORF">COCMIDRAFT_10429</name>
</gene>